<proteinExistence type="predicted"/>
<evidence type="ECO:0000313" key="1">
    <source>
        <dbReference type="EMBL" id="GLH74963.1"/>
    </source>
</evidence>
<evidence type="ECO:0008006" key="3">
    <source>
        <dbReference type="Google" id="ProtNLM"/>
    </source>
</evidence>
<dbReference type="EMBL" id="BSDE01000009">
    <property type="protein sequence ID" value="GLH74963.1"/>
    <property type="molecule type" value="Genomic_DNA"/>
</dbReference>
<sequence>MQKARESFFRRTACPPACSLILLAGGLATRPLEAQSATYLELGGGWRQGDFGTPVRSTLWMGHATFGITGGRWEANLTVPTLSLTREEGGTSSQDQGLGDVVVRGAYRLMPENEAGWSLDGACAIKLPTASETAGLGTGHTDVGGFLTARHRGGAFQWTCLGGWIQASSSTLAGTAETLTPGAYVLGLNVACYANLTRWELGLEARGPALEGAPGAREVSLKVFQPFSSTWGMNVGFTLGLNDGGPRRGADLALVWRFN</sequence>
<gene>
    <name evidence="1" type="ORF">GETHLI_34650</name>
</gene>
<dbReference type="RefSeq" id="WP_285577840.1">
    <property type="nucleotide sequence ID" value="NZ_BSDE01000009.1"/>
</dbReference>
<accession>A0ABQ5QJV6</accession>
<name>A0ABQ5QJV6_9BACT</name>
<organism evidence="1 2">
    <name type="scientific">Geothrix limicola</name>
    <dbReference type="NCBI Taxonomy" id="2927978"/>
    <lineage>
        <taxon>Bacteria</taxon>
        <taxon>Pseudomonadati</taxon>
        <taxon>Acidobacteriota</taxon>
        <taxon>Holophagae</taxon>
        <taxon>Holophagales</taxon>
        <taxon>Holophagaceae</taxon>
        <taxon>Geothrix</taxon>
    </lineage>
</organism>
<reference evidence="1 2" key="1">
    <citation type="journal article" date="2023" name="Antonie Van Leeuwenhoek">
        <title>Mesoterricola silvestris gen. nov., sp. nov., Mesoterricola sediminis sp. nov., Geothrix oryzae sp. nov., Geothrix edaphica sp. nov., Geothrix rubra sp. nov., and Geothrix limicola sp. nov., six novel members of Acidobacteriota isolated from soils.</title>
        <authorList>
            <person name="Itoh H."/>
            <person name="Sugisawa Y."/>
            <person name="Mise K."/>
            <person name="Xu Z."/>
            <person name="Kuniyasu M."/>
            <person name="Ushijima N."/>
            <person name="Kawano K."/>
            <person name="Kobayashi E."/>
            <person name="Shiratori Y."/>
            <person name="Masuda Y."/>
            <person name="Senoo K."/>
        </authorList>
    </citation>
    <scope>NUCLEOTIDE SEQUENCE [LARGE SCALE GENOMIC DNA]</scope>
    <source>
        <strain evidence="1 2">Red804</strain>
    </source>
</reference>
<evidence type="ECO:0000313" key="2">
    <source>
        <dbReference type="Proteomes" id="UP001165069"/>
    </source>
</evidence>
<protein>
    <recommendedName>
        <fullName evidence="3">Transporter</fullName>
    </recommendedName>
</protein>
<dbReference type="Proteomes" id="UP001165069">
    <property type="component" value="Unassembled WGS sequence"/>
</dbReference>
<keyword evidence="2" id="KW-1185">Reference proteome</keyword>
<comment type="caution">
    <text evidence="1">The sequence shown here is derived from an EMBL/GenBank/DDBJ whole genome shotgun (WGS) entry which is preliminary data.</text>
</comment>